<dbReference type="Proteomes" id="UP000196230">
    <property type="component" value="Unassembled WGS sequence"/>
</dbReference>
<keyword evidence="1" id="KW-0812">Transmembrane</keyword>
<dbReference type="InterPro" id="IPR004697">
    <property type="entry name" value="AbgT"/>
</dbReference>
<dbReference type="Pfam" id="PF03806">
    <property type="entry name" value="ABG_transport"/>
    <property type="match status" value="1"/>
</dbReference>
<dbReference type="PANTHER" id="PTHR30282">
    <property type="entry name" value="P-AMINOBENZOYL GLUTAMATE TRANSPORTER"/>
    <property type="match status" value="1"/>
</dbReference>
<organism evidence="2 3">
    <name type="scientific">Micrococcus lylae</name>
    <dbReference type="NCBI Taxonomy" id="1273"/>
    <lineage>
        <taxon>Bacteria</taxon>
        <taxon>Bacillati</taxon>
        <taxon>Actinomycetota</taxon>
        <taxon>Actinomycetes</taxon>
        <taxon>Micrococcales</taxon>
        <taxon>Micrococcaceae</taxon>
        <taxon>Micrococcus</taxon>
    </lineage>
</organism>
<feature type="transmembrane region" description="Helical" evidence="1">
    <location>
        <begin position="176"/>
        <end position="196"/>
    </location>
</feature>
<dbReference type="AlphaFoldDB" id="A0A1R4I6I3"/>
<dbReference type="PANTHER" id="PTHR30282:SF0">
    <property type="entry name" value="P-AMINOBENZOYL-GLUTAMATE TRANSPORT PROTEIN"/>
    <property type="match status" value="1"/>
</dbReference>
<feature type="transmembrane region" description="Helical" evidence="1">
    <location>
        <begin position="88"/>
        <end position="116"/>
    </location>
</feature>
<dbReference type="EMBL" id="FUKP01000002">
    <property type="protein sequence ID" value="SJN15442.1"/>
    <property type="molecule type" value="Genomic_DNA"/>
</dbReference>
<feature type="transmembrane region" description="Helical" evidence="1">
    <location>
        <begin position="483"/>
        <end position="508"/>
    </location>
</feature>
<name>A0A1R4I6I3_9MICC</name>
<accession>A0A1R4I6I3</accession>
<feature type="transmembrane region" description="Helical" evidence="1">
    <location>
        <begin position="136"/>
        <end position="169"/>
    </location>
</feature>
<evidence type="ECO:0000256" key="1">
    <source>
        <dbReference type="SAM" id="Phobius"/>
    </source>
</evidence>
<dbReference type="RefSeq" id="WP_087133259.1">
    <property type="nucleotide sequence ID" value="NZ_CP126965.1"/>
</dbReference>
<feature type="transmembrane region" description="Helical" evidence="1">
    <location>
        <begin position="42"/>
        <end position="67"/>
    </location>
</feature>
<keyword evidence="1" id="KW-1133">Transmembrane helix</keyword>
<feature type="transmembrane region" description="Helical" evidence="1">
    <location>
        <begin position="226"/>
        <end position="243"/>
    </location>
</feature>
<gene>
    <name evidence="2" type="ORF">FM125_00190</name>
</gene>
<sequence length="523" mass="54890">MTSLNGGSTTADASDRNAASRGLLNRFLNVIEWSGNKLPDPIIIFAGLCALTLAASAVAGLAGWSAVHPGTGETLEATNLLSTEGMRIVIGDAAATFGAFAPLGQVLIIMLGIGVAERSGWFETGLTQAMTTAPKILIIPAIAVIGLLGNIAGDAAPIVLPPLAALIFLKLGWHPIAGIALAYAAATGGFAANLMIGMSDALVQGFTQEAAVLIDPDITTTVPMNWWFIAVSVGVLLPVLWIVTTKVTIPRLGAYQAAEDLEAEDVEIDDVKRKANRWALVALALFAALVVAACVPQGSFLRNAETGSLTTDAPLMNGIGLILALAFFIPGLVYGIRAKTITGSSDVARMMVESMATMASFVVVVFFASQLLSYVSASNMGAILAIRGAELLEGQDGVVLIIGILAISAFVNLFVGSASAKWAILAPIFVPMMMLLGYHPAFTQMVYRIGDAITNPITPMFPYFALVLTYAQRYDKKLGIGTFISTLVPYSLAMGLAWAAMMIVWFLLGWPMGPDGPIRLPAE</sequence>
<dbReference type="GO" id="GO:0015558">
    <property type="term" value="F:secondary active p-aminobenzoyl-glutamate transmembrane transporter activity"/>
    <property type="evidence" value="ECO:0007669"/>
    <property type="project" value="InterPro"/>
</dbReference>
<feature type="transmembrane region" description="Helical" evidence="1">
    <location>
        <begin position="318"/>
        <end position="336"/>
    </location>
</feature>
<feature type="transmembrane region" description="Helical" evidence="1">
    <location>
        <begin position="356"/>
        <end position="377"/>
    </location>
</feature>
<evidence type="ECO:0000313" key="3">
    <source>
        <dbReference type="Proteomes" id="UP000196230"/>
    </source>
</evidence>
<protein>
    <submittedName>
        <fullName evidence="2">Aminobenzoyl-glutamate transport protein</fullName>
    </submittedName>
</protein>
<dbReference type="GO" id="GO:1902604">
    <property type="term" value="P:p-aminobenzoyl-glutamate transmembrane transport"/>
    <property type="evidence" value="ECO:0007669"/>
    <property type="project" value="InterPro"/>
</dbReference>
<keyword evidence="1" id="KW-0472">Membrane</keyword>
<feature type="transmembrane region" description="Helical" evidence="1">
    <location>
        <begin position="397"/>
        <end position="415"/>
    </location>
</feature>
<proteinExistence type="predicted"/>
<reference evidence="2 3" key="1">
    <citation type="submission" date="2017-02" db="EMBL/GenBank/DDBJ databases">
        <authorList>
            <person name="Peterson S.W."/>
        </authorList>
    </citation>
    <scope>NUCLEOTIDE SEQUENCE [LARGE SCALE GENOMIC DNA]</scope>
    <source>
        <strain evidence="2 3">2B3F</strain>
    </source>
</reference>
<feature type="transmembrane region" description="Helical" evidence="1">
    <location>
        <begin position="422"/>
        <end position="441"/>
    </location>
</feature>
<evidence type="ECO:0000313" key="2">
    <source>
        <dbReference type="EMBL" id="SJN15442.1"/>
    </source>
</evidence>
<feature type="transmembrane region" description="Helical" evidence="1">
    <location>
        <begin position="453"/>
        <end position="471"/>
    </location>
</feature>
<feature type="transmembrane region" description="Helical" evidence="1">
    <location>
        <begin position="278"/>
        <end position="298"/>
    </location>
</feature>